<comment type="caution">
    <text evidence="1">The sequence shown here is derived from an EMBL/GenBank/DDBJ whole genome shotgun (WGS) entry which is preliminary data.</text>
</comment>
<name>A0ABR6CTW6_9BACI</name>
<gene>
    <name evidence="1" type="ORF">HNP81_003681</name>
</gene>
<evidence type="ECO:0008006" key="3">
    <source>
        <dbReference type="Google" id="ProtNLM"/>
    </source>
</evidence>
<reference evidence="1 2" key="1">
    <citation type="submission" date="2020-08" db="EMBL/GenBank/DDBJ databases">
        <title>Genomic Encyclopedia of Type Strains, Phase IV (KMG-IV): sequencing the most valuable type-strain genomes for metagenomic binning, comparative biology and taxonomic classification.</title>
        <authorList>
            <person name="Goeker M."/>
        </authorList>
    </citation>
    <scope>NUCLEOTIDE SEQUENCE [LARGE SCALE GENOMIC DNA]</scope>
    <source>
        <strain evidence="1 2">DSM 105481</strain>
    </source>
</reference>
<dbReference type="Proteomes" id="UP000626697">
    <property type="component" value="Unassembled WGS sequence"/>
</dbReference>
<organism evidence="1 2">
    <name type="scientific">Peribacillus huizhouensis</name>
    <dbReference type="NCBI Taxonomy" id="1501239"/>
    <lineage>
        <taxon>Bacteria</taxon>
        <taxon>Bacillati</taxon>
        <taxon>Bacillota</taxon>
        <taxon>Bacilli</taxon>
        <taxon>Bacillales</taxon>
        <taxon>Bacillaceae</taxon>
        <taxon>Peribacillus</taxon>
    </lineage>
</organism>
<sequence length="154" mass="17833">MQRGISFEIPNKHGTLLGDVLKPIDITTFCWCIGSGESYKVVNGQLNENLFSFETKVIEGGELKNLIENNIHYIISADLQAYRKGEFSDIRTYEEFIESTCELVLLVVDSCYVSIYCKNKELIEMLYMNASECRFKEIEYITDKNDTRTRLSVW</sequence>
<evidence type="ECO:0000313" key="1">
    <source>
        <dbReference type="EMBL" id="MBA9028361.1"/>
    </source>
</evidence>
<accession>A0ABR6CTW6</accession>
<proteinExistence type="predicted"/>
<dbReference type="EMBL" id="JACJHX010000013">
    <property type="protein sequence ID" value="MBA9028361.1"/>
    <property type="molecule type" value="Genomic_DNA"/>
</dbReference>
<dbReference type="InterPro" id="IPR020216">
    <property type="entry name" value="Uncharacterised_YncE"/>
</dbReference>
<keyword evidence="2" id="KW-1185">Reference proteome</keyword>
<dbReference type="RefSeq" id="WP_182503481.1">
    <property type="nucleotide sequence ID" value="NZ_JACJHX010000013.1"/>
</dbReference>
<evidence type="ECO:0000313" key="2">
    <source>
        <dbReference type="Proteomes" id="UP000626697"/>
    </source>
</evidence>
<dbReference type="Pfam" id="PF10903">
    <property type="entry name" value="DUF2691"/>
    <property type="match status" value="1"/>
</dbReference>
<protein>
    <recommendedName>
        <fullName evidence="3">DUF2691 family protein</fullName>
    </recommendedName>
</protein>